<feature type="transmembrane region" description="Helical" evidence="1">
    <location>
        <begin position="153"/>
        <end position="174"/>
    </location>
</feature>
<name>F8AGF0_PYRYC</name>
<dbReference type="HOGENOM" id="CLU_093725_0_0_2"/>
<dbReference type="eggNOG" id="arCOG04023">
    <property type="taxonomic scope" value="Archaea"/>
</dbReference>
<dbReference type="EMBL" id="CP002779">
    <property type="protein sequence ID" value="AEH25146.1"/>
    <property type="molecule type" value="Genomic_DNA"/>
</dbReference>
<dbReference type="RefSeq" id="WP_013906202.1">
    <property type="nucleotide sequence ID" value="NC_015680.1"/>
</dbReference>
<keyword evidence="1" id="KW-0812">Transmembrane</keyword>
<dbReference type="STRING" id="529709.PYCH_14760"/>
<feature type="transmembrane region" description="Helical" evidence="1">
    <location>
        <begin position="71"/>
        <end position="89"/>
    </location>
</feature>
<reference evidence="2 3" key="1">
    <citation type="journal article" date="2011" name="J. Bacteriol.">
        <title>Complete genome sequence of the obligate piezophilic hyperthermophilic archaeon Pyrococcus yayanosii CH1.</title>
        <authorList>
            <person name="Jun X."/>
            <person name="Lupeng L."/>
            <person name="Minjuan X."/>
            <person name="Oger P."/>
            <person name="Fengping W."/>
            <person name="Jebbar M."/>
            <person name="Xiang X."/>
        </authorList>
    </citation>
    <scope>NUCLEOTIDE SEQUENCE [LARGE SCALE GENOMIC DNA]</scope>
    <source>
        <strain evidence="3">CH1 / JCM 16557</strain>
    </source>
</reference>
<accession>F8AGF0</accession>
<feature type="transmembrane region" description="Helical" evidence="1">
    <location>
        <begin position="14"/>
        <end position="35"/>
    </location>
</feature>
<keyword evidence="1" id="KW-0472">Membrane</keyword>
<gene>
    <name evidence="2" type="ordered locus">PYCH_14760</name>
</gene>
<dbReference type="OrthoDB" id="101013at2157"/>
<feature type="transmembrane region" description="Helical" evidence="1">
    <location>
        <begin position="110"/>
        <end position="141"/>
    </location>
</feature>
<evidence type="ECO:0000313" key="2">
    <source>
        <dbReference type="EMBL" id="AEH25146.1"/>
    </source>
</evidence>
<feature type="transmembrane region" description="Helical" evidence="1">
    <location>
        <begin position="181"/>
        <end position="201"/>
    </location>
</feature>
<dbReference type="AlphaFoldDB" id="F8AGF0"/>
<feature type="transmembrane region" description="Helical" evidence="1">
    <location>
        <begin position="221"/>
        <end position="240"/>
    </location>
</feature>
<dbReference type="KEGG" id="pya:PYCH_14760"/>
<sequence length="246" mass="27887">MTLKEWELNEPTRLMILLAGMILNTFILHSAYLHLTASYTILHSQSLTSFPSILGAHIIRVISGLLSNGSFWIISGLFISLLGSVIFRMDRDVGYANSIYSLPYKKWEIFGIKYLVLLLYSLTLTFIPFFSVSIIASLSLIEYIPDILFSKMVVYRILLSLYMILYLTSLVSLVSLISPNILITIIISLSLFFLPFFISISEVPPLLFIIGNFKEALNFKMITWGVIVPLALIILSMGISEWKDVR</sequence>
<keyword evidence="1" id="KW-1133">Transmembrane helix</keyword>
<proteinExistence type="predicted"/>
<dbReference type="Proteomes" id="UP000008386">
    <property type="component" value="Chromosome"/>
</dbReference>
<protein>
    <submittedName>
        <fullName evidence="2">Uncharacterized protein</fullName>
    </submittedName>
</protein>
<organism evidence="2 3">
    <name type="scientific">Pyrococcus yayanosii (strain CH1 / JCM 16557)</name>
    <dbReference type="NCBI Taxonomy" id="529709"/>
    <lineage>
        <taxon>Archaea</taxon>
        <taxon>Methanobacteriati</taxon>
        <taxon>Methanobacteriota</taxon>
        <taxon>Thermococci</taxon>
        <taxon>Thermococcales</taxon>
        <taxon>Thermococcaceae</taxon>
        <taxon>Pyrococcus</taxon>
    </lineage>
</organism>
<evidence type="ECO:0000313" key="3">
    <source>
        <dbReference type="Proteomes" id="UP000008386"/>
    </source>
</evidence>
<dbReference type="GeneID" id="10838047"/>
<keyword evidence="3" id="KW-1185">Reference proteome</keyword>
<evidence type="ECO:0000256" key="1">
    <source>
        <dbReference type="SAM" id="Phobius"/>
    </source>
</evidence>